<keyword evidence="1" id="KW-0472">Membrane</keyword>
<dbReference type="AlphaFoldDB" id="A0A8R7TKL3"/>
<name>A0A8R7TKL3_TRIUA</name>
<accession>A0A8R7TKL3</accession>
<organism evidence="2 3">
    <name type="scientific">Triticum urartu</name>
    <name type="common">Red wild einkorn</name>
    <name type="synonym">Crithodium urartu</name>
    <dbReference type="NCBI Taxonomy" id="4572"/>
    <lineage>
        <taxon>Eukaryota</taxon>
        <taxon>Viridiplantae</taxon>
        <taxon>Streptophyta</taxon>
        <taxon>Embryophyta</taxon>
        <taxon>Tracheophyta</taxon>
        <taxon>Spermatophyta</taxon>
        <taxon>Magnoliopsida</taxon>
        <taxon>Liliopsida</taxon>
        <taxon>Poales</taxon>
        <taxon>Poaceae</taxon>
        <taxon>BOP clade</taxon>
        <taxon>Pooideae</taxon>
        <taxon>Triticodae</taxon>
        <taxon>Triticeae</taxon>
        <taxon>Triticinae</taxon>
        <taxon>Triticum</taxon>
    </lineage>
</organism>
<dbReference type="Gramene" id="TuG1812G0200004141.01.T01">
    <property type="protein sequence ID" value="TuG1812G0200004141.01.T01.cds431117"/>
    <property type="gene ID" value="TuG1812G0200004141.01"/>
</dbReference>
<keyword evidence="1" id="KW-0812">Transmembrane</keyword>
<reference evidence="3" key="1">
    <citation type="journal article" date="2013" name="Nature">
        <title>Draft genome of the wheat A-genome progenitor Triticum urartu.</title>
        <authorList>
            <person name="Ling H.Q."/>
            <person name="Zhao S."/>
            <person name="Liu D."/>
            <person name="Wang J."/>
            <person name="Sun H."/>
            <person name="Zhang C."/>
            <person name="Fan H."/>
            <person name="Li D."/>
            <person name="Dong L."/>
            <person name="Tao Y."/>
            <person name="Gao C."/>
            <person name="Wu H."/>
            <person name="Li Y."/>
            <person name="Cui Y."/>
            <person name="Guo X."/>
            <person name="Zheng S."/>
            <person name="Wang B."/>
            <person name="Yu K."/>
            <person name="Liang Q."/>
            <person name="Yang W."/>
            <person name="Lou X."/>
            <person name="Chen J."/>
            <person name="Feng M."/>
            <person name="Jian J."/>
            <person name="Zhang X."/>
            <person name="Luo G."/>
            <person name="Jiang Y."/>
            <person name="Liu J."/>
            <person name="Wang Z."/>
            <person name="Sha Y."/>
            <person name="Zhang B."/>
            <person name="Wu H."/>
            <person name="Tang D."/>
            <person name="Shen Q."/>
            <person name="Xue P."/>
            <person name="Zou S."/>
            <person name="Wang X."/>
            <person name="Liu X."/>
            <person name="Wang F."/>
            <person name="Yang Y."/>
            <person name="An X."/>
            <person name="Dong Z."/>
            <person name="Zhang K."/>
            <person name="Zhang X."/>
            <person name="Luo M.C."/>
            <person name="Dvorak J."/>
            <person name="Tong Y."/>
            <person name="Wang J."/>
            <person name="Yang H."/>
            <person name="Li Z."/>
            <person name="Wang D."/>
            <person name="Zhang A."/>
            <person name="Wang J."/>
        </authorList>
    </citation>
    <scope>NUCLEOTIDE SEQUENCE</scope>
    <source>
        <strain evidence="3">cv. G1812</strain>
    </source>
</reference>
<feature type="transmembrane region" description="Helical" evidence="1">
    <location>
        <begin position="41"/>
        <end position="60"/>
    </location>
</feature>
<protein>
    <submittedName>
        <fullName evidence="2">Uncharacterized protein</fullName>
    </submittedName>
</protein>
<reference evidence="2" key="3">
    <citation type="submission" date="2022-06" db="UniProtKB">
        <authorList>
            <consortium name="EnsemblPlants"/>
        </authorList>
    </citation>
    <scope>IDENTIFICATION</scope>
</reference>
<dbReference type="Proteomes" id="UP000015106">
    <property type="component" value="Chromosome 2"/>
</dbReference>
<evidence type="ECO:0000256" key="1">
    <source>
        <dbReference type="SAM" id="Phobius"/>
    </source>
</evidence>
<feature type="transmembrane region" description="Helical" evidence="1">
    <location>
        <begin position="6"/>
        <end position="29"/>
    </location>
</feature>
<evidence type="ECO:0000313" key="2">
    <source>
        <dbReference type="EnsemblPlants" id="TuG1812G0200004141.01.T01.cds431117"/>
    </source>
</evidence>
<dbReference type="EnsemblPlants" id="TuG1812G0200004141.01.T01">
    <property type="protein sequence ID" value="TuG1812G0200004141.01.T01.cds431117"/>
    <property type="gene ID" value="TuG1812G0200004141.01"/>
</dbReference>
<keyword evidence="1" id="KW-1133">Transmembrane helix</keyword>
<sequence length="78" mass="8428">MIAADIVKFYYCAIGALIPLNPSFTRLTIYSKAPPIEIRDSLIMVLVQLSFLTVTVLPVSTRGLLPPASSSSLTSRST</sequence>
<keyword evidence="3" id="KW-1185">Reference proteome</keyword>
<reference evidence="2" key="2">
    <citation type="submission" date="2018-03" db="EMBL/GenBank/DDBJ databases">
        <title>The Triticum urartu genome reveals the dynamic nature of wheat genome evolution.</title>
        <authorList>
            <person name="Ling H."/>
            <person name="Ma B."/>
            <person name="Shi X."/>
            <person name="Liu H."/>
            <person name="Dong L."/>
            <person name="Sun H."/>
            <person name="Cao Y."/>
            <person name="Gao Q."/>
            <person name="Zheng S."/>
            <person name="Li Y."/>
            <person name="Yu Y."/>
            <person name="Du H."/>
            <person name="Qi M."/>
            <person name="Li Y."/>
            <person name="Yu H."/>
            <person name="Cui Y."/>
            <person name="Wang N."/>
            <person name="Chen C."/>
            <person name="Wu H."/>
            <person name="Zhao Y."/>
            <person name="Zhang J."/>
            <person name="Li Y."/>
            <person name="Zhou W."/>
            <person name="Zhang B."/>
            <person name="Hu W."/>
            <person name="Eijk M."/>
            <person name="Tang J."/>
            <person name="Witsenboer H."/>
            <person name="Zhao S."/>
            <person name="Li Z."/>
            <person name="Zhang A."/>
            <person name="Wang D."/>
            <person name="Liang C."/>
        </authorList>
    </citation>
    <scope>NUCLEOTIDE SEQUENCE [LARGE SCALE GENOMIC DNA]</scope>
    <source>
        <strain evidence="2">cv. G1812</strain>
    </source>
</reference>
<evidence type="ECO:0000313" key="3">
    <source>
        <dbReference type="Proteomes" id="UP000015106"/>
    </source>
</evidence>
<proteinExistence type="predicted"/>